<dbReference type="EMBL" id="CU459003">
    <property type="protein sequence ID" value="CAM76350.1"/>
    <property type="molecule type" value="Genomic_DNA"/>
</dbReference>
<feature type="transmembrane region" description="Helical" evidence="1">
    <location>
        <begin position="21"/>
        <end position="49"/>
    </location>
</feature>
<evidence type="ECO:0000313" key="2">
    <source>
        <dbReference type="EMBL" id="CAM76350.1"/>
    </source>
</evidence>
<evidence type="ECO:0000256" key="1">
    <source>
        <dbReference type="SAM" id="Phobius"/>
    </source>
</evidence>
<gene>
    <name evidence="2" type="ORF">MGR_0386</name>
</gene>
<feature type="transmembrane region" description="Helical" evidence="1">
    <location>
        <begin position="61"/>
        <end position="82"/>
    </location>
</feature>
<organism evidence="2">
    <name type="scientific">Magnetospirillum gryphiswaldense</name>
    <dbReference type="NCBI Taxonomy" id="55518"/>
    <lineage>
        <taxon>Bacteria</taxon>
        <taxon>Pseudomonadati</taxon>
        <taxon>Pseudomonadota</taxon>
        <taxon>Alphaproteobacteria</taxon>
        <taxon>Rhodospirillales</taxon>
        <taxon>Rhodospirillaceae</taxon>
        <taxon>Magnetospirillum</taxon>
    </lineage>
</organism>
<keyword evidence="1" id="KW-1133">Transmembrane helix</keyword>
<dbReference type="AlphaFoldDB" id="A4U0E3"/>
<keyword evidence="1" id="KW-0472">Membrane</keyword>
<protein>
    <submittedName>
        <fullName evidence="2">Membrane protein</fullName>
    </submittedName>
</protein>
<keyword evidence="1" id="KW-0812">Transmembrane</keyword>
<accession>A4U0E3</accession>
<dbReference type="RefSeq" id="WP_106001647.1">
    <property type="nucleotide sequence ID" value="NZ_CP027527.1"/>
</dbReference>
<reference evidence="2" key="1">
    <citation type="journal article" date="2007" name="J. Bacteriol.">
        <title>Comparative genome analysis of four magnetotactic bacteria reveals a complex set of group-specific genes implicated in magnetosome biomineralization and function.</title>
        <authorList>
            <person name="Richter M."/>
            <person name="Kube M."/>
            <person name="Bazylinski D.A."/>
            <person name="Lombardot T."/>
            <person name="Gloeckner F.O."/>
            <person name="Reinhardt R."/>
            <person name="Schueler D."/>
        </authorList>
    </citation>
    <scope>NUCLEOTIDE SEQUENCE</scope>
    <source>
        <strain evidence="2">MSR-1</strain>
    </source>
</reference>
<sequence>MAGWDYHYRDKGIYGYLSIPAFLGMAVGAFSVGSWMGLVAFILLVAALVWKTKGLNALDSFSNVVQPMFVIFTIAAFAWWMLKRFL</sequence>
<proteinExistence type="predicted"/>
<name>A4U0E3_9PROT</name>